<evidence type="ECO:0000259" key="2">
    <source>
        <dbReference type="Pfam" id="PF14033"/>
    </source>
</evidence>
<evidence type="ECO:0000313" key="3">
    <source>
        <dbReference type="EMBL" id="KAF5602401.1"/>
    </source>
</evidence>
<dbReference type="Proteomes" id="UP000547976">
    <property type="component" value="Unassembled WGS sequence"/>
</dbReference>
<dbReference type="GeneID" id="59320758"/>
<feature type="domain" description="DUF4246" evidence="2">
    <location>
        <begin position="36"/>
        <end position="114"/>
    </location>
</feature>
<proteinExistence type="predicted"/>
<name>A0A8H5UX14_GIBSU</name>
<feature type="region of interest" description="Disordered" evidence="1">
    <location>
        <begin position="1"/>
        <end position="21"/>
    </location>
</feature>
<dbReference type="EMBL" id="JAAOAV010000100">
    <property type="protein sequence ID" value="KAF5602401.1"/>
    <property type="molecule type" value="Genomic_DNA"/>
</dbReference>
<organism evidence="3 4">
    <name type="scientific">Gibberella subglutinans</name>
    <name type="common">Fusarium subglutinans</name>
    <dbReference type="NCBI Taxonomy" id="42677"/>
    <lineage>
        <taxon>Eukaryota</taxon>
        <taxon>Fungi</taxon>
        <taxon>Dikarya</taxon>
        <taxon>Ascomycota</taxon>
        <taxon>Pezizomycotina</taxon>
        <taxon>Sordariomycetes</taxon>
        <taxon>Hypocreomycetidae</taxon>
        <taxon>Hypocreales</taxon>
        <taxon>Nectriaceae</taxon>
        <taxon>Fusarium</taxon>
        <taxon>Fusarium fujikuroi species complex</taxon>
    </lineage>
</organism>
<protein>
    <recommendedName>
        <fullName evidence="2">DUF4246 domain-containing protein</fullName>
    </recommendedName>
</protein>
<dbReference type="PANTHER" id="PTHR33119">
    <property type="entry name" value="IFI3P"/>
    <property type="match status" value="1"/>
</dbReference>
<sequence length="159" mass="17919">MAKMASIELTPEKPEFSAGSCHTGQDTLRECMAQIVECIGGLARSCTQNYGDVDTPEGHLLAFPNVFQHGISSFKLHDPTKPGHRHFIDLWLADPHRRILSTANVPPQQKDRWTGSGEVPKGLMNVEEARAHRLKLLDERTAEKTRALWESIDYNFCEH</sequence>
<evidence type="ECO:0000313" key="4">
    <source>
        <dbReference type="Proteomes" id="UP000547976"/>
    </source>
</evidence>
<evidence type="ECO:0000256" key="1">
    <source>
        <dbReference type="SAM" id="MobiDB-lite"/>
    </source>
</evidence>
<dbReference type="InterPro" id="IPR025340">
    <property type="entry name" value="DUF4246"/>
</dbReference>
<gene>
    <name evidence="3" type="ORF">FSUBG_7708</name>
</gene>
<dbReference type="OrthoDB" id="415532at2759"/>
<dbReference type="AlphaFoldDB" id="A0A8H5UX14"/>
<keyword evidence="4" id="KW-1185">Reference proteome</keyword>
<accession>A0A8H5UX14</accession>
<dbReference type="RefSeq" id="XP_036536759.1">
    <property type="nucleotide sequence ID" value="XM_036686040.1"/>
</dbReference>
<comment type="caution">
    <text evidence="3">The sequence shown here is derived from an EMBL/GenBank/DDBJ whole genome shotgun (WGS) entry which is preliminary data.</text>
</comment>
<dbReference type="InterPro" id="IPR049192">
    <property type="entry name" value="DUF4246_C"/>
</dbReference>
<dbReference type="Pfam" id="PF14033">
    <property type="entry name" value="DUF4246"/>
    <property type="match status" value="1"/>
</dbReference>
<dbReference type="PANTHER" id="PTHR33119:SF1">
    <property type="entry name" value="FE2OG DIOXYGENASE DOMAIN-CONTAINING PROTEIN"/>
    <property type="match status" value="1"/>
</dbReference>
<reference evidence="3 4" key="1">
    <citation type="submission" date="2020-05" db="EMBL/GenBank/DDBJ databases">
        <title>Identification and distribution of gene clusters putatively required for synthesis of sphingolipid metabolism inhibitors in phylogenetically diverse species of the filamentous fungus Fusarium.</title>
        <authorList>
            <person name="Kim H.-S."/>
            <person name="Busman M."/>
            <person name="Brown D.W."/>
            <person name="Divon H."/>
            <person name="Uhlig S."/>
            <person name="Proctor R.H."/>
        </authorList>
    </citation>
    <scope>NUCLEOTIDE SEQUENCE [LARGE SCALE GENOMIC DNA]</scope>
    <source>
        <strain evidence="3 4">NRRL 66333</strain>
    </source>
</reference>